<organism evidence="1 2">
    <name type="scientific">Pseudoneobacillus rhizosphaerae</name>
    <dbReference type="NCBI Taxonomy" id="2880968"/>
    <lineage>
        <taxon>Bacteria</taxon>
        <taxon>Bacillati</taxon>
        <taxon>Bacillota</taxon>
        <taxon>Bacilli</taxon>
        <taxon>Bacillales</taxon>
        <taxon>Bacillaceae</taxon>
        <taxon>Pseudoneobacillus</taxon>
    </lineage>
</organism>
<accession>A0A9C7GBW4</accession>
<evidence type="ECO:0000313" key="2">
    <source>
        <dbReference type="Proteomes" id="UP000789845"/>
    </source>
</evidence>
<name>A0A9C7GBW4_9BACI</name>
<evidence type="ECO:0000313" key="1">
    <source>
        <dbReference type="EMBL" id="CAG9609634.1"/>
    </source>
</evidence>
<proteinExistence type="predicted"/>
<dbReference type="RefSeq" id="WP_230497872.1">
    <property type="nucleotide sequence ID" value="NZ_CAKJTG010000022.1"/>
</dbReference>
<dbReference type="EMBL" id="CAKJTG010000022">
    <property type="protein sequence ID" value="CAG9609634.1"/>
    <property type="molecule type" value="Genomic_DNA"/>
</dbReference>
<comment type="caution">
    <text evidence="1">The sequence shown here is derived from an EMBL/GenBank/DDBJ whole genome shotgun (WGS) entry which is preliminary data.</text>
</comment>
<keyword evidence="2" id="KW-1185">Reference proteome</keyword>
<sequence length="46" mass="5217">MFKNLKSLFRKSSSDNCCSIEIKEVTSDTKDCCGIKVEEVKEEQAD</sequence>
<gene>
    <name evidence="1" type="ORF">NEOCIP111885_03377</name>
</gene>
<dbReference type="AlphaFoldDB" id="A0A9C7GBW4"/>
<protein>
    <submittedName>
        <fullName evidence="1">Uncharacterized protein</fullName>
    </submittedName>
</protein>
<dbReference type="Proteomes" id="UP000789845">
    <property type="component" value="Unassembled WGS sequence"/>
</dbReference>
<reference evidence="1" key="1">
    <citation type="submission" date="2021-10" db="EMBL/GenBank/DDBJ databases">
        <authorList>
            <person name="Criscuolo A."/>
        </authorList>
    </citation>
    <scope>NUCLEOTIDE SEQUENCE</scope>
    <source>
        <strain evidence="1">CIP111885</strain>
    </source>
</reference>